<keyword evidence="5" id="KW-1185">Reference proteome</keyword>
<dbReference type="GO" id="GO:0005829">
    <property type="term" value="C:cytosol"/>
    <property type="evidence" value="ECO:0007669"/>
    <property type="project" value="TreeGrafter"/>
</dbReference>
<dbReference type="AlphaFoldDB" id="A0A318HEZ7"/>
<evidence type="ECO:0000256" key="2">
    <source>
        <dbReference type="ARBA" id="ARBA00023027"/>
    </source>
</evidence>
<evidence type="ECO:0000259" key="3">
    <source>
        <dbReference type="Pfam" id="PF02826"/>
    </source>
</evidence>
<dbReference type="PANTHER" id="PTHR10996">
    <property type="entry name" value="2-HYDROXYACID DEHYDROGENASE-RELATED"/>
    <property type="match status" value="1"/>
</dbReference>
<evidence type="ECO:0000313" key="5">
    <source>
        <dbReference type="Proteomes" id="UP000247781"/>
    </source>
</evidence>
<sequence length="128" mass="13820">MRTAASIARGAPGRMTLRTALFMSVDMRDRGLDEFDLIDITSFARDGLMLATMCGLCGADTFVRSGRWHLSGGYPLGRDLSGSRVGILGLGRIGLAIAQRLVGFDCAIAYHNRRRVPGTPFRYAAAPV</sequence>
<dbReference type="Gene3D" id="3.40.50.720">
    <property type="entry name" value="NAD(P)-binding Rossmann-like Domain"/>
    <property type="match status" value="1"/>
</dbReference>
<keyword evidence="1" id="KW-0560">Oxidoreductase</keyword>
<name>A0A318HEZ7_9MYCO</name>
<organism evidence="4 5">
    <name type="scientific">Mycolicibacterium moriokaense</name>
    <dbReference type="NCBI Taxonomy" id="39691"/>
    <lineage>
        <taxon>Bacteria</taxon>
        <taxon>Bacillati</taxon>
        <taxon>Actinomycetota</taxon>
        <taxon>Actinomycetes</taxon>
        <taxon>Mycobacteriales</taxon>
        <taxon>Mycobacteriaceae</taxon>
        <taxon>Mycolicibacterium</taxon>
    </lineage>
</organism>
<dbReference type="GO" id="GO:0051287">
    <property type="term" value="F:NAD binding"/>
    <property type="evidence" value="ECO:0007669"/>
    <property type="project" value="InterPro"/>
</dbReference>
<feature type="domain" description="D-isomer specific 2-hydroxyacid dehydrogenase NAD-binding" evidence="3">
    <location>
        <begin position="47"/>
        <end position="117"/>
    </location>
</feature>
<dbReference type="InterPro" id="IPR036291">
    <property type="entry name" value="NAD(P)-bd_dom_sf"/>
</dbReference>
<comment type="caution">
    <text evidence="4">The sequence shown here is derived from an EMBL/GenBank/DDBJ whole genome shotgun (WGS) entry which is preliminary data.</text>
</comment>
<protein>
    <submittedName>
        <fullName evidence="4">D-isomer specific 2-hydroxyacid dehydrogenase-like protein</fullName>
    </submittedName>
</protein>
<dbReference type="InterPro" id="IPR006140">
    <property type="entry name" value="D-isomer_DH_NAD-bd"/>
</dbReference>
<keyword evidence="2" id="KW-0520">NAD</keyword>
<dbReference type="GO" id="GO:0030267">
    <property type="term" value="F:glyoxylate reductase (NADPH) activity"/>
    <property type="evidence" value="ECO:0007669"/>
    <property type="project" value="TreeGrafter"/>
</dbReference>
<accession>A0A318HEZ7</accession>
<dbReference type="Pfam" id="PF02826">
    <property type="entry name" value="2-Hacid_dh_C"/>
    <property type="match status" value="1"/>
</dbReference>
<dbReference type="SUPFAM" id="SSF51735">
    <property type="entry name" value="NAD(P)-binding Rossmann-fold domains"/>
    <property type="match status" value="1"/>
</dbReference>
<dbReference type="PANTHER" id="PTHR10996:SF178">
    <property type="entry name" value="2-HYDROXYACID DEHYDROGENASE YGL185C-RELATED"/>
    <property type="match status" value="1"/>
</dbReference>
<dbReference type="GO" id="GO:0016618">
    <property type="term" value="F:hydroxypyruvate reductase [NAD(P)H] activity"/>
    <property type="evidence" value="ECO:0007669"/>
    <property type="project" value="TreeGrafter"/>
</dbReference>
<evidence type="ECO:0000256" key="1">
    <source>
        <dbReference type="ARBA" id="ARBA00023002"/>
    </source>
</evidence>
<dbReference type="EMBL" id="QJJU01000033">
    <property type="protein sequence ID" value="PXX00772.1"/>
    <property type="molecule type" value="Genomic_DNA"/>
</dbReference>
<evidence type="ECO:0000313" key="4">
    <source>
        <dbReference type="EMBL" id="PXX00772.1"/>
    </source>
</evidence>
<gene>
    <name evidence="4" type="ORF">C8E89_13333</name>
</gene>
<dbReference type="Proteomes" id="UP000247781">
    <property type="component" value="Unassembled WGS sequence"/>
</dbReference>
<proteinExistence type="predicted"/>
<reference evidence="4 5" key="2">
    <citation type="submission" date="2018-06" db="EMBL/GenBank/DDBJ databases">
        <title>Sequencing of bacterial isolates from soil warming experiment in Harvard Forest, Massachusetts, USA.</title>
        <authorList>
            <person name="Deangelis K.PhD."/>
        </authorList>
    </citation>
    <scope>NUCLEOTIDE SEQUENCE [LARGE SCALE GENOMIC DNA]</scope>
    <source>
        <strain evidence="4 5">GAS496</strain>
    </source>
</reference>
<dbReference type="InterPro" id="IPR050223">
    <property type="entry name" value="D-isomer_2-hydroxyacid_DH"/>
</dbReference>
<reference evidence="5" key="1">
    <citation type="submission" date="2018-05" db="EMBL/GenBank/DDBJ databases">
        <authorList>
            <person name="Deangelis K."/>
            <person name="Huntemann M."/>
            <person name="Clum A."/>
            <person name="Pillay M."/>
            <person name="Palaniappan K."/>
            <person name="Varghese N."/>
            <person name="Mikhailova N."/>
            <person name="Stamatis D."/>
            <person name="Reddy T."/>
            <person name="Daum C."/>
            <person name="Shapiro N."/>
            <person name="Ivanova N."/>
            <person name="Kyrpides N."/>
            <person name="Woyke T."/>
        </authorList>
    </citation>
    <scope>NUCLEOTIDE SEQUENCE [LARGE SCALE GENOMIC DNA]</scope>
    <source>
        <strain evidence="5">GAS496</strain>
    </source>
</reference>